<proteinExistence type="predicted"/>
<dbReference type="EMBL" id="WKFB01000003">
    <property type="protein sequence ID" value="KAF6739840.1"/>
    <property type="molecule type" value="Genomic_DNA"/>
</dbReference>
<feature type="region of interest" description="Disordered" evidence="1">
    <location>
        <begin position="212"/>
        <end position="237"/>
    </location>
</feature>
<dbReference type="GO" id="GO:0004866">
    <property type="term" value="F:endopeptidase inhibitor activity"/>
    <property type="evidence" value="ECO:0007669"/>
    <property type="project" value="InterPro"/>
</dbReference>
<evidence type="ECO:0000256" key="2">
    <source>
        <dbReference type="SAM" id="SignalP"/>
    </source>
</evidence>
<reference evidence="3" key="1">
    <citation type="journal article" name="BMC Genomics">
        <title>Long-read sequencing and de novo genome assembly of marine medaka (Oryzias melastigma).</title>
        <authorList>
            <person name="Liang P."/>
            <person name="Saqib H.S.A."/>
            <person name="Ni X."/>
            <person name="Shen Y."/>
        </authorList>
    </citation>
    <scope>NUCLEOTIDE SEQUENCE</scope>
    <source>
        <strain evidence="3">Bigg-433</strain>
    </source>
</reference>
<dbReference type="InterPro" id="IPR010832">
    <property type="entry name" value="ProSAAS"/>
</dbReference>
<dbReference type="Pfam" id="PF07259">
    <property type="entry name" value="ProSAAS"/>
    <property type="match status" value="1"/>
</dbReference>
<comment type="caution">
    <text evidence="3">The sequence shown here is derived from an EMBL/GenBank/DDBJ whole genome shotgun (WGS) entry which is preliminary data.</text>
</comment>
<sequence>MASLGLLLLGAALISAAQTIPAGHGQGRGFDVSVGGASRHRRHVPDLLQYEDKMMFYPAAQTKGRANDLLYQSQAWGDRGLGQALQRLVERDQRREQEEDQKAAYLAALLRLLSSAEGAGLWDVEVLEDEEDNQEDVVPDYDETGRGLSFRRPPAGWQRLVEPRLAEALLDRMDLQLFQSLLQRAGKTREVPSRRSSEQDTLRRLVARILSTMAPPAPPGGFVQPQTEEEGPVAANR</sequence>
<name>A0A834L303_ORYME</name>
<dbReference type="AlphaFoldDB" id="A0A834L303"/>
<evidence type="ECO:0000313" key="3">
    <source>
        <dbReference type="EMBL" id="KAF6739840.1"/>
    </source>
</evidence>
<evidence type="ECO:0000313" key="4">
    <source>
        <dbReference type="Proteomes" id="UP000646548"/>
    </source>
</evidence>
<gene>
    <name evidence="3" type="ORF">FQA47_016134</name>
</gene>
<accession>A0A834L303</accession>
<feature type="signal peptide" evidence="2">
    <location>
        <begin position="1"/>
        <end position="16"/>
    </location>
</feature>
<feature type="chain" id="PRO_5032891550" evidence="2">
    <location>
        <begin position="17"/>
        <end position="237"/>
    </location>
</feature>
<keyword evidence="2" id="KW-0732">Signal</keyword>
<dbReference type="Proteomes" id="UP000646548">
    <property type="component" value="Unassembled WGS sequence"/>
</dbReference>
<protein>
    <submittedName>
        <fullName evidence="3">Uncharacterized protein</fullName>
    </submittedName>
</protein>
<organism evidence="3 4">
    <name type="scientific">Oryzias melastigma</name>
    <name type="common">Marine medaka</name>
    <dbReference type="NCBI Taxonomy" id="30732"/>
    <lineage>
        <taxon>Eukaryota</taxon>
        <taxon>Metazoa</taxon>
        <taxon>Chordata</taxon>
        <taxon>Craniata</taxon>
        <taxon>Vertebrata</taxon>
        <taxon>Euteleostomi</taxon>
        <taxon>Actinopterygii</taxon>
        <taxon>Neopterygii</taxon>
        <taxon>Teleostei</taxon>
        <taxon>Neoteleostei</taxon>
        <taxon>Acanthomorphata</taxon>
        <taxon>Ovalentaria</taxon>
        <taxon>Atherinomorphae</taxon>
        <taxon>Beloniformes</taxon>
        <taxon>Adrianichthyidae</taxon>
        <taxon>Oryziinae</taxon>
        <taxon>Oryzias</taxon>
    </lineage>
</organism>
<evidence type="ECO:0000256" key="1">
    <source>
        <dbReference type="SAM" id="MobiDB-lite"/>
    </source>
</evidence>